<dbReference type="InterPro" id="IPR036291">
    <property type="entry name" value="NAD(P)-bd_dom_sf"/>
</dbReference>
<dbReference type="SUPFAM" id="SSF51735">
    <property type="entry name" value="NAD(P)-binding Rossmann-fold domains"/>
    <property type="match status" value="1"/>
</dbReference>
<dbReference type="PANTHER" id="PTHR40459:SF1">
    <property type="entry name" value="CONSERVED HYPOTHETICAL ALANINE AND LEUCINE RICH PROTEIN"/>
    <property type="match status" value="1"/>
</dbReference>
<dbReference type="Gene3D" id="1.10.1040.20">
    <property type="entry name" value="ProC-like, C-terminal domain"/>
    <property type="match status" value="1"/>
</dbReference>
<dbReference type="Pfam" id="PF10728">
    <property type="entry name" value="DUF2520"/>
    <property type="match status" value="1"/>
</dbReference>
<comment type="caution">
    <text evidence="4">The sequence shown here is derived from an EMBL/GenBank/DDBJ whole genome shotgun (WGS) entry which is preliminary data.</text>
</comment>
<protein>
    <submittedName>
        <fullName evidence="4">DUF2520 domain-containing protein</fullName>
    </submittedName>
</protein>
<accession>A0ABS1HDP6</accession>
<feature type="domain" description="DUF2520" evidence="3">
    <location>
        <begin position="123"/>
        <end position="247"/>
    </location>
</feature>
<dbReference type="InterPro" id="IPR037108">
    <property type="entry name" value="TM1727-like_C_sf"/>
</dbReference>
<name>A0ABS1HDP6_9BACT</name>
<dbReference type="InterPro" id="IPR008927">
    <property type="entry name" value="6-PGluconate_DH-like_C_sf"/>
</dbReference>
<feature type="domain" description="Pyrroline-5-carboxylate reductase catalytic N-terminal" evidence="2">
    <location>
        <begin position="2"/>
        <end position="81"/>
    </location>
</feature>
<evidence type="ECO:0000259" key="3">
    <source>
        <dbReference type="Pfam" id="PF10728"/>
    </source>
</evidence>
<dbReference type="EMBL" id="JAENRR010000001">
    <property type="protein sequence ID" value="MBK3515800.1"/>
    <property type="molecule type" value="Genomic_DNA"/>
</dbReference>
<dbReference type="Pfam" id="PF03807">
    <property type="entry name" value="F420_oxidored"/>
    <property type="match status" value="1"/>
</dbReference>
<dbReference type="Gene3D" id="3.40.50.720">
    <property type="entry name" value="NAD(P)-binding Rossmann-like Domain"/>
    <property type="match status" value="1"/>
</dbReference>
<feature type="coiled-coil region" evidence="1">
    <location>
        <begin position="27"/>
        <end position="54"/>
    </location>
</feature>
<evidence type="ECO:0000313" key="5">
    <source>
        <dbReference type="Proteomes" id="UP000605676"/>
    </source>
</evidence>
<reference evidence="4 5" key="1">
    <citation type="submission" date="2021-01" db="EMBL/GenBank/DDBJ databases">
        <title>Carboxyliciviraga sp.nov., isolated from coastal sediments.</title>
        <authorList>
            <person name="Lu D."/>
            <person name="Zhang T."/>
        </authorList>
    </citation>
    <scope>NUCLEOTIDE SEQUENCE [LARGE SCALE GENOMIC DNA]</scope>
    <source>
        <strain evidence="4 5">N1Y132</strain>
    </source>
</reference>
<gene>
    <name evidence="4" type="ORF">JIV24_00510</name>
</gene>
<dbReference type="RefSeq" id="WP_200463030.1">
    <property type="nucleotide sequence ID" value="NZ_JAENRR010000001.1"/>
</dbReference>
<evidence type="ECO:0000313" key="4">
    <source>
        <dbReference type="EMBL" id="MBK3515800.1"/>
    </source>
</evidence>
<dbReference type="InterPro" id="IPR028939">
    <property type="entry name" value="P5C_Rdtase_cat_N"/>
</dbReference>
<dbReference type="PANTHER" id="PTHR40459">
    <property type="entry name" value="CONSERVED HYPOTHETICAL ALANINE AND LEUCINE RICH PROTEIN"/>
    <property type="match status" value="1"/>
</dbReference>
<organism evidence="4 5">
    <name type="scientific">Carboxylicivirga marina</name>
    <dbReference type="NCBI Taxonomy" id="2800988"/>
    <lineage>
        <taxon>Bacteria</taxon>
        <taxon>Pseudomonadati</taxon>
        <taxon>Bacteroidota</taxon>
        <taxon>Bacteroidia</taxon>
        <taxon>Marinilabiliales</taxon>
        <taxon>Marinilabiliaceae</taxon>
        <taxon>Carboxylicivirga</taxon>
    </lineage>
</organism>
<keyword evidence="1" id="KW-0175">Coiled coil</keyword>
<evidence type="ECO:0000256" key="1">
    <source>
        <dbReference type="SAM" id="Coils"/>
    </source>
</evidence>
<keyword evidence="5" id="KW-1185">Reference proteome</keyword>
<evidence type="ECO:0000259" key="2">
    <source>
        <dbReference type="Pfam" id="PF03807"/>
    </source>
</evidence>
<dbReference type="Proteomes" id="UP000605676">
    <property type="component" value="Unassembled WGS sequence"/>
</dbReference>
<proteinExistence type="predicted"/>
<sequence>MKIVLLGSGNVATHLAKELFKAKHCIVQVYSRRLDNAELVAKELEAKAVCQLDELDADADLYIVSVKDDALSEVINNMPLVNGLVVHTAGSVGMNALSRFTNFGVFYPFQTFTKEAQLDFSNIPVLVESNSDANTNLLINLGRTLSKVVLKADSEQRGKLHIAAVFACNFVNHMYCLADELLKSNQLPFDLLHPLIMETAIKVQKASPTTTQTGPASRKDKKIIDKHQQLLHDKDELSEIYSLLTDSILKRVK</sequence>
<dbReference type="SUPFAM" id="SSF48179">
    <property type="entry name" value="6-phosphogluconate dehydrogenase C-terminal domain-like"/>
    <property type="match status" value="1"/>
</dbReference>
<dbReference type="InterPro" id="IPR018931">
    <property type="entry name" value="DUF2520"/>
</dbReference>